<comment type="caution">
    <text evidence="2">The sequence shown here is derived from an EMBL/GenBank/DDBJ whole genome shotgun (WGS) entry which is preliminary data.</text>
</comment>
<evidence type="ECO:0000256" key="1">
    <source>
        <dbReference type="SAM" id="Phobius"/>
    </source>
</evidence>
<keyword evidence="1" id="KW-0472">Membrane</keyword>
<dbReference type="EMBL" id="WOTB01000002">
    <property type="protein sequence ID" value="NHN83392.1"/>
    <property type="molecule type" value="Genomic_DNA"/>
</dbReference>
<name>A0ABX0JMV3_9PROT</name>
<dbReference type="Proteomes" id="UP000635278">
    <property type="component" value="Unassembled WGS sequence"/>
</dbReference>
<accession>A0ABX0JMV3</accession>
<feature type="transmembrane region" description="Helical" evidence="1">
    <location>
        <begin position="113"/>
        <end position="146"/>
    </location>
</feature>
<reference evidence="2 3" key="1">
    <citation type="journal article" date="2020" name="Int. J. Syst. Evol. Microbiol.">
        <title>Novel acetic acid bacteria from cider fermentations: Acetobacter conturbans sp. nov. and Acetobacter fallax sp. nov.</title>
        <authorList>
            <person name="Sombolestani A.S."/>
            <person name="Cleenwerck I."/>
            <person name="Cnockaert M."/>
            <person name="Borremans W."/>
            <person name="Wieme A.D."/>
            <person name="De Vuyst L."/>
            <person name="Vandamme P."/>
        </authorList>
    </citation>
    <scope>NUCLEOTIDE SEQUENCE [LARGE SCALE GENOMIC DNA]</scope>
    <source>
        <strain evidence="2 3">LMG 30640</strain>
    </source>
</reference>
<organism evidence="2 3">
    <name type="scientific">Acetobacter musti</name>
    <dbReference type="NCBI Taxonomy" id="864732"/>
    <lineage>
        <taxon>Bacteria</taxon>
        <taxon>Pseudomonadati</taxon>
        <taxon>Pseudomonadota</taxon>
        <taxon>Alphaproteobacteria</taxon>
        <taxon>Acetobacterales</taxon>
        <taxon>Acetobacteraceae</taxon>
        <taxon>Acetobacter</taxon>
    </lineage>
</organism>
<evidence type="ECO:0008006" key="4">
    <source>
        <dbReference type="Google" id="ProtNLM"/>
    </source>
</evidence>
<keyword evidence="1" id="KW-0812">Transmembrane</keyword>
<sequence>MSPRHAGASRAVVAVSCACTIAALFVPDLIAGFLSLLRSTLEALFLPFRLLFDLAVWMTTGQSISSAVESVGNASGRAGHGQAVLHCYIPAALVAMGFLLSLTDPGRHSASRLWSSLALLCAASVLIGIPTAALLVPALLALIFTLSAAYSRSQRGTA</sequence>
<keyword evidence="3" id="KW-1185">Reference proteome</keyword>
<feature type="transmembrane region" description="Helical" evidence="1">
    <location>
        <begin position="83"/>
        <end position="101"/>
    </location>
</feature>
<proteinExistence type="predicted"/>
<keyword evidence="1" id="KW-1133">Transmembrane helix</keyword>
<protein>
    <recommendedName>
        <fullName evidence="4">Transporter</fullName>
    </recommendedName>
</protein>
<feature type="transmembrane region" description="Helical" evidence="1">
    <location>
        <begin position="54"/>
        <end position="71"/>
    </location>
</feature>
<feature type="transmembrane region" description="Helical" evidence="1">
    <location>
        <begin position="12"/>
        <end position="34"/>
    </location>
</feature>
<evidence type="ECO:0000313" key="2">
    <source>
        <dbReference type="EMBL" id="NHN83392.1"/>
    </source>
</evidence>
<gene>
    <name evidence="2" type="ORF">GOB93_01905</name>
</gene>
<evidence type="ECO:0000313" key="3">
    <source>
        <dbReference type="Proteomes" id="UP000635278"/>
    </source>
</evidence>